<dbReference type="CDD" id="cd03349">
    <property type="entry name" value="LbH_XAT"/>
    <property type="match status" value="1"/>
</dbReference>
<dbReference type="InterPro" id="IPR050179">
    <property type="entry name" value="Trans_hexapeptide_repeat"/>
</dbReference>
<dbReference type="InterPro" id="IPR011004">
    <property type="entry name" value="Trimer_LpxA-like_sf"/>
</dbReference>
<protein>
    <submittedName>
        <fullName evidence="3">Type B chloramphenicol O-acetyltransferase</fullName>
    </submittedName>
</protein>
<keyword evidence="2" id="KW-0677">Repeat</keyword>
<organism evidence="3 4">
    <name type="scientific">Latilactobacillus curvatus</name>
    <name type="common">Lactobacillus curvatus</name>
    <dbReference type="NCBI Taxonomy" id="28038"/>
    <lineage>
        <taxon>Bacteria</taxon>
        <taxon>Bacillati</taxon>
        <taxon>Bacillota</taxon>
        <taxon>Bacilli</taxon>
        <taxon>Lactobacillales</taxon>
        <taxon>Lactobacillaceae</taxon>
        <taxon>Latilactobacillus</taxon>
    </lineage>
</organism>
<proteinExistence type="predicted"/>
<evidence type="ECO:0000256" key="1">
    <source>
        <dbReference type="ARBA" id="ARBA00022679"/>
    </source>
</evidence>
<dbReference type="RefSeq" id="WP_089556591.1">
    <property type="nucleotide sequence ID" value="NZ_CP022474.1"/>
</dbReference>
<dbReference type="InterPro" id="IPR018357">
    <property type="entry name" value="Hexapep_transf_CS"/>
</dbReference>
<dbReference type="Gene3D" id="2.160.10.10">
    <property type="entry name" value="Hexapeptide repeat proteins"/>
    <property type="match status" value="1"/>
</dbReference>
<dbReference type="InterPro" id="IPR001451">
    <property type="entry name" value="Hexapep"/>
</dbReference>
<evidence type="ECO:0000313" key="4">
    <source>
        <dbReference type="Proteomes" id="UP000199749"/>
    </source>
</evidence>
<reference evidence="3 4" key="1">
    <citation type="submission" date="2017-07" db="EMBL/GenBank/DDBJ databases">
        <title>Lactobacillus curvatus MRS6 whole genome.</title>
        <authorList>
            <person name="Jans C."/>
            <person name="Lagler S."/>
            <person name="Lacroix C."/>
            <person name="Meile L."/>
            <person name="Stevens M.J.A."/>
        </authorList>
    </citation>
    <scope>NUCLEOTIDE SEQUENCE [LARGE SCALE GENOMIC DNA]</scope>
    <source>
        <strain evidence="3 4">MRS6</strain>
    </source>
</reference>
<keyword evidence="1" id="KW-0808">Transferase</keyword>
<dbReference type="EMBL" id="CP022474">
    <property type="protein sequence ID" value="ASN59902.1"/>
    <property type="molecule type" value="Genomic_DNA"/>
</dbReference>
<dbReference type="PROSITE" id="PS00101">
    <property type="entry name" value="HEXAPEP_TRANSFERASES"/>
    <property type="match status" value="1"/>
</dbReference>
<sequence>MNQNLYHHWSETKYLKDIVTNPLIEVGDYSYFSGYYDHQSFEDGCVRYHWGDDHSRALFDPQAEFGWQLDRLIIGRYVCIASGVVILMGGNHNHHPDWISAYPFPEQIATSYEPKGNTIIEDGAWIGMRAMIMPGVHIGQGAIIAAGAVVVKDVPAYTIVGGNPAHVLKQRFTESEVELLQALDWYQWPIEKVQAAQSILASHSVAALKQFDQTYQ</sequence>
<dbReference type="GO" id="GO:0016740">
    <property type="term" value="F:transferase activity"/>
    <property type="evidence" value="ECO:0007669"/>
    <property type="project" value="UniProtKB-KW"/>
</dbReference>
<accession>A0AAC9UQQ1</accession>
<dbReference type="Proteomes" id="UP000199749">
    <property type="component" value="Chromosome"/>
</dbReference>
<evidence type="ECO:0000313" key="3">
    <source>
        <dbReference type="EMBL" id="ASN59902.1"/>
    </source>
</evidence>
<gene>
    <name evidence="3" type="ORF">CG419_04330</name>
</gene>
<name>A0AAC9UQQ1_LATCU</name>
<dbReference type="Pfam" id="PF00132">
    <property type="entry name" value="Hexapep"/>
    <property type="match status" value="1"/>
</dbReference>
<dbReference type="AlphaFoldDB" id="A0AAC9UQQ1"/>
<dbReference type="SUPFAM" id="SSF51161">
    <property type="entry name" value="Trimeric LpxA-like enzymes"/>
    <property type="match status" value="1"/>
</dbReference>
<dbReference type="PANTHER" id="PTHR43300:SF11">
    <property type="entry name" value="ACETYLTRANSFERASE RV3034C-RELATED"/>
    <property type="match status" value="1"/>
</dbReference>
<evidence type="ECO:0000256" key="2">
    <source>
        <dbReference type="ARBA" id="ARBA00022737"/>
    </source>
</evidence>
<dbReference type="PANTHER" id="PTHR43300">
    <property type="entry name" value="ACETYLTRANSFERASE"/>
    <property type="match status" value="1"/>
</dbReference>